<dbReference type="Pfam" id="PF01578">
    <property type="entry name" value="Cytochrom_C_asm"/>
    <property type="match status" value="1"/>
</dbReference>
<feature type="region of interest" description="Disordered" evidence="6">
    <location>
        <begin position="35"/>
        <end position="110"/>
    </location>
</feature>
<feature type="transmembrane region" description="Helical" evidence="7">
    <location>
        <begin position="145"/>
        <end position="166"/>
    </location>
</feature>
<evidence type="ECO:0000256" key="6">
    <source>
        <dbReference type="SAM" id="MobiDB-lite"/>
    </source>
</evidence>
<evidence type="ECO:0000259" key="8">
    <source>
        <dbReference type="Pfam" id="PF01578"/>
    </source>
</evidence>
<dbReference type="InterPro" id="IPR002541">
    <property type="entry name" value="Cyt_c_assembly"/>
</dbReference>
<keyword evidence="5 7" id="KW-0472">Membrane</keyword>
<keyword evidence="10" id="KW-1185">Reference proteome</keyword>
<dbReference type="GO" id="GO:0017004">
    <property type="term" value="P:cytochrome complex assembly"/>
    <property type="evidence" value="ECO:0007669"/>
    <property type="project" value="UniProtKB-KW"/>
</dbReference>
<evidence type="ECO:0000313" key="10">
    <source>
        <dbReference type="Proteomes" id="UP000295371"/>
    </source>
</evidence>
<comment type="caution">
    <text evidence="9">The sequence shown here is derived from an EMBL/GenBank/DDBJ whole genome shotgun (WGS) entry which is preliminary data.</text>
</comment>
<keyword evidence="2 7" id="KW-0812">Transmembrane</keyword>
<dbReference type="InterPro" id="IPR045062">
    <property type="entry name" value="Cyt_c_biogenesis_CcsA/CcmC"/>
</dbReference>
<feature type="transmembrane region" description="Helical" evidence="7">
    <location>
        <begin position="326"/>
        <end position="347"/>
    </location>
</feature>
<dbReference type="OrthoDB" id="9814290at2"/>
<feature type="transmembrane region" description="Helical" evidence="7">
    <location>
        <begin position="261"/>
        <end position="284"/>
    </location>
</feature>
<dbReference type="AlphaFoldDB" id="A0A4R7J9C9"/>
<dbReference type="Proteomes" id="UP000295371">
    <property type="component" value="Unassembled WGS sequence"/>
</dbReference>
<feature type="transmembrane region" description="Helical" evidence="7">
    <location>
        <begin position="118"/>
        <end position="139"/>
    </location>
</feature>
<evidence type="ECO:0000256" key="2">
    <source>
        <dbReference type="ARBA" id="ARBA00022692"/>
    </source>
</evidence>
<keyword evidence="3" id="KW-0201">Cytochrome c-type biogenesis</keyword>
<keyword evidence="4 7" id="KW-1133">Transmembrane helix</keyword>
<feature type="transmembrane region" description="Helical" evidence="7">
    <location>
        <begin position="207"/>
        <end position="235"/>
    </location>
</feature>
<organism evidence="9 10">
    <name type="scientific">Naumannella halotolerans</name>
    <dbReference type="NCBI Taxonomy" id="993414"/>
    <lineage>
        <taxon>Bacteria</taxon>
        <taxon>Bacillati</taxon>
        <taxon>Actinomycetota</taxon>
        <taxon>Actinomycetes</taxon>
        <taxon>Propionibacteriales</taxon>
        <taxon>Propionibacteriaceae</taxon>
        <taxon>Naumannella</taxon>
    </lineage>
</organism>
<dbReference type="InterPro" id="IPR017562">
    <property type="entry name" value="Cyt_c_biogenesis_CcsA"/>
</dbReference>
<dbReference type="GO" id="GO:0005886">
    <property type="term" value="C:plasma membrane"/>
    <property type="evidence" value="ECO:0007669"/>
    <property type="project" value="TreeGrafter"/>
</dbReference>
<feature type="domain" description="Cytochrome c assembly protein" evidence="8">
    <location>
        <begin position="153"/>
        <end position="351"/>
    </location>
</feature>
<feature type="compositionally biased region" description="Polar residues" evidence="6">
    <location>
        <begin position="78"/>
        <end position="89"/>
    </location>
</feature>
<dbReference type="PANTHER" id="PTHR30071">
    <property type="entry name" value="HEME EXPORTER PROTEIN C"/>
    <property type="match status" value="1"/>
</dbReference>
<evidence type="ECO:0000256" key="3">
    <source>
        <dbReference type="ARBA" id="ARBA00022748"/>
    </source>
</evidence>
<name>A0A4R7J9C9_9ACTN</name>
<evidence type="ECO:0000313" key="9">
    <source>
        <dbReference type="EMBL" id="TDT32979.1"/>
    </source>
</evidence>
<dbReference type="NCBIfam" id="TIGR03144">
    <property type="entry name" value="cytochr_II_ccsB"/>
    <property type="match status" value="1"/>
</dbReference>
<gene>
    <name evidence="9" type="ORF">CLV29_0570</name>
</gene>
<feature type="transmembrane region" description="Helical" evidence="7">
    <location>
        <begin position="6"/>
        <end position="24"/>
    </location>
</feature>
<feature type="transmembrane region" description="Helical" evidence="7">
    <location>
        <begin position="178"/>
        <end position="201"/>
    </location>
</feature>
<sequence length="356" mass="38613">MTIDYFSNLALVTATVIYALALTMHSIEWAAARKVTTARSTTGTGEREAANDIETGTRPSTRATTSRAAEASASTLTITRTAAQATPDSPTFEPEGDTHEPSGDPMPQQRTEMFGRMGISFTLIGLACAIAGITARGIAAHRWPLGNMFEFTTMAMVIIVAGYLVLAKMGMRWLGLPITMIATVGNGLAVTVFYVAVAGLVPSLNSYWFIIHITAATISGAAFNIGGAVSILYLIKKRAEDKGTEKGYLLRLPDSRRIDVIAYRLFAFAFPLWTFTIAAGAVWAEYAWGRYWGWDPKEVWALVTWMIFACYLHARSTAGWKGVRAAVIALLGVAVFWFNFIGVNLLLSGLHSYAGI</sequence>
<dbReference type="RefSeq" id="WP_133753553.1">
    <property type="nucleotide sequence ID" value="NZ_CP171129.1"/>
</dbReference>
<accession>A0A4R7J9C9</accession>
<evidence type="ECO:0000256" key="7">
    <source>
        <dbReference type="SAM" id="Phobius"/>
    </source>
</evidence>
<reference evidence="9 10" key="1">
    <citation type="submission" date="2019-03" db="EMBL/GenBank/DDBJ databases">
        <title>Genomic Encyclopedia of Archaeal and Bacterial Type Strains, Phase II (KMG-II): from individual species to whole genera.</title>
        <authorList>
            <person name="Goeker M."/>
        </authorList>
    </citation>
    <scope>NUCLEOTIDE SEQUENCE [LARGE SCALE GENOMIC DNA]</scope>
    <source>
        <strain evidence="9 10">DSM 24323</strain>
    </source>
</reference>
<feature type="compositionally biased region" description="Low complexity" evidence="6">
    <location>
        <begin position="56"/>
        <end position="77"/>
    </location>
</feature>
<evidence type="ECO:0000256" key="4">
    <source>
        <dbReference type="ARBA" id="ARBA00022989"/>
    </source>
</evidence>
<dbReference type="GO" id="GO:0020037">
    <property type="term" value="F:heme binding"/>
    <property type="evidence" value="ECO:0007669"/>
    <property type="project" value="InterPro"/>
</dbReference>
<proteinExistence type="predicted"/>
<dbReference type="PANTHER" id="PTHR30071:SF1">
    <property type="entry name" value="CYTOCHROME B_B6 PROTEIN-RELATED"/>
    <property type="match status" value="1"/>
</dbReference>
<evidence type="ECO:0000256" key="1">
    <source>
        <dbReference type="ARBA" id="ARBA00004141"/>
    </source>
</evidence>
<comment type="subcellular location">
    <subcellularLocation>
        <location evidence="1">Membrane</location>
        <topology evidence="1">Multi-pass membrane protein</topology>
    </subcellularLocation>
</comment>
<feature type="transmembrane region" description="Helical" evidence="7">
    <location>
        <begin position="299"/>
        <end position="314"/>
    </location>
</feature>
<protein>
    <submittedName>
        <fullName evidence="9">Cytochrome c-type biogenesis protein CcsB</fullName>
    </submittedName>
</protein>
<evidence type="ECO:0000256" key="5">
    <source>
        <dbReference type="ARBA" id="ARBA00023136"/>
    </source>
</evidence>
<dbReference type="EMBL" id="SOAW01000001">
    <property type="protein sequence ID" value="TDT32979.1"/>
    <property type="molecule type" value="Genomic_DNA"/>
</dbReference>